<evidence type="ECO:0000256" key="5">
    <source>
        <dbReference type="SAM" id="MobiDB-lite"/>
    </source>
</evidence>
<name>A0ABP4FA31_9ACTN</name>
<dbReference type="Pfam" id="PF05958">
    <property type="entry name" value="tRNA_U5-meth_tr"/>
    <property type="match status" value="1"/>
</dbReference>
<feature type="active site" description="Nucleophile" evidence="4">
    <location>
        <position position="365"/>
    </location>
</feature>
<dbReference type="CDD" id="cd02440">
    <property type="entry name" value="AdoMet_MTases"/>
    <property type="match status" value="1"/>
</dbReference>
<accession>A0ABP4FA31</accession>
<keyword evidence="3 4" id="KW-0949">S-adenosyl-L-methionine</keyword>
<keyword evidence="1 4" id="KW-0489">Methyltransferase</keyword>
<dbReference type="InterPro" id="IPR012340">
    <property type="entry name" value="NA-bd_OB-fold"/>
</dbReference>
<sequence length="413" mass="44648">MTHPKASRRPRQRKARGGSRVGERFEAVVGPVAHGGHCIVRLEGTADGPSDRPRVVFVRHAIPGERVIVEITEGTDGDRFWRGDAVEVLQPSADRVEPPCPYAGPGKCGGCDFQHVALPRQRELKAAVVREQLDRLADTDVHAEVEPVPGDVEGLRWRTRIQWATGPRGRRGLKKYRSNEVVPVDDCLITHTDARAVSRAGTTLDRHAAGLSTVVGERVEAPPYGEHLFSVEADGFWQVHPGAPRVLVETVMEMLAPRPGDVVLDLYSGVGLFARFLADAVGPSGRVLSVEGDRTASKHAQTNLAGLPGVVVECGAVDRVLASPLPAAFADVDLVVLDPPREGARALVVEQVAERSPRAIAYVACDPAALARDVATFQKFGYHLRALRALDLFPMTHHVECVALLERTGSDLS</sequence>
<dbReference type="PROSITE" id="PS51687">
    <property type="entry name" value="SAM_MT_RNA_M5U"/>
    <property type="match status" value="1"/>
</dbReference>
<evidence type="ECO:0000313" key="7">
    <source>
        <dbReference type="EMBL" id="GAA1155484.1"/>
    </source>
</evidence>
<evidence type="ECO:0000259" key="6">
    <source>
        <dbReference type="PROSITE" id="PS50926"/>
    </source>
</evidence>
<evidence type="ECO:0000256" key="4">
    <source>
        <dbReference type="PROSITE-ProRule" id="PRU01024"/>
    </source>
</evidence>
<evidence type="ECO:0000256" key="3">
    <source>
        <dbReference type="ARBA" id="ARBA00022691"/>
    </source>
</evidence>
<feature type="binding site" evidence="4">
    <location>
        <position position="238"/>
    </location>
    <ligand>
        <name>S-adenosyl-L-methionine</name>
        <dbReference type="ChEBI" id="CHEBI:59789"/>
    </ligand>
</feature>
<comment type="caution">
    <text evidence="7">The sequence shown here is derived from an EMBL/GenBank/DDBJ whole genome shotgun (WGS) entry which is preliminary data.</text>
</comment>
<proteinExistence type="inferred from homology"/>
<keyword evidence="2 4" id="KW-0808">Transferase</keyword>
<dbReference type="Proteomes" id="UP001499979">
    <property type="component" value="Unassembled WGS sequence"/>
</dbReference>
<dbReference type="Gene3D" id="3.40.50.150">
    <property type="entry name" value="Vaccinia Virus protein VP39"/>
    <property type="match status" value="1"/>
</dbReference>
<evidence type="ECO:0000256" key="1">
    <source>
        <dbReference type="ARBA" id="ARBA00022603"/>
    </source>
</evidence>
<dbReference type="PANTHER" id="PTHR11061:SF30">
    <property type="entry name" value="TRNA (URACIL(54)-C(5))-METHYLTRANSFERASE"/>
    <property type="match status" value="1"/>
</dbReference>
<dbReference type="InterPro" id="IPR029063">
    <property type="entry name" value="SAM-dependent_MTases_sf"/>
</dbReference>
<feature type="binding site" evidence="4">
    <location>
        <position position="338"/>
    </location>
    <ligand>
        <name>S-adenosyl-L-methionine</name>
        <dbReference type="ChEBI" id="CHEBI:59789"/>
    </ligand>
</feature>
<reference evidence="8" key="1">
    <citation type="journal article" date="2019" name="Int. J. Syst. Evol. Microbiol.">
        <title>The Global Catalogue of Microorganisms (GCM) 10K type strain sequencing project: providing services to taxonomists for standard genome sequencing and annotation.</title>
        <authorList>
            <consortium name="The Broad Institute Genomics Platform"/>
            <consortium name="The Broad Institute Genome Sequencing Center for Infectious Disease"/>
            <person name="Wu L."/>
            <person name="Ma J."/>
        </authorList>
    </citation>
    <scope>NUCLEOTIDE SEQUENCE [LARGE SCALE GENOMIC DNA]</scope>
    <source>
        <strain evidence="8">JCM 11813</strain>
    </source>
</reference>
<protein>
    <submittedName>
        <fullName evidence="7">TRAM domain-containing protein</fullName>
    </submittedName>
</protein>
<keyword evidence="8" id="KW-1185">Reference proteome</keyword>
<organism evidence="7 8">
    <name type="scientific">Nocardioides aquiterrae</name>
    <dbReference type="NCBI Taxonomy" id="203799"/>
    <lineage>
        <taxon>Bacteria</taxon>
        <taxon>Bacillati</taxon>
        <taxon>Actinomycetota</taxon>
        <taxon>Actinomycetes</taxon>
        <taxon>Propionibacteriales</taxon>
        <taxon>Nocardioidaceae</taxon>
        <taxon>Nocardioides</taxon>
    </lineage>
</organism>
<dbReference type="InterPro" id="IPR010280">
    <property type="entry name" value="U5_MeTrfase_fam"/>
</dbReference>
<gene>
    <name evidence="7" type="ORF">GCM10009606_37070</name>
</gene>
<dbReference type="SUPFAM" id="SSF53335">
    <property type="entry name" value="S-adenosyl-L-methionine-dependent methyltransferases"/>
    <property type="match status" value="1"/>
</dbReference>
<dbReference type="PROSITE" id="PS01231">
    <property type="entry name" value="TRMA_2"/>
    <property type="match status" value="1"/>
</dbReference>
<feature type="domain" description="TRAM" evidence="6">
    <location>
        <begin position="18"/>
        <end position="87"/>
    </location>
</feature>
<dbReference type="EMBL" id="BAAAJE010000021">
    <property type="protein sequence ID" value="GAA1155484.1"/>
    <property type="molecule type" value="Genomic_DNA"/>
</dbReference>
<feature type="binding site" evidence="4">
    <location>
        <position position="291"/>
    </location>
    <ligand>
        <name>S-adenosyl-L-methionine</name>
        <dbReference type="ChEBI" id="CHEBI:59789"/>
    </ligand>
</feature>
<dbReference type="InterPro" id="IPR002792">
    <property type="entry name" value="TRAM_dom"/>
</dbReference>
<comment type="similarity">
    <text evidence="4">Belongs to the class I-like SAM-binding methyltransferase superfamily. RNA M5U methyltransferase family.</text>
</comment>
<dbReference type="Pfam" id="PF01938">
    <property type="entry name" value="TRAM"/>
    <property type="match status" value="1"/>
</dbReference>
<dbReference type="PANTHER" id="PTHR11061">
    <property type="entry name" value="RNA M5U METHYLTRANSFERASE"/>
    <property type="match status" value="1"/>
</dbReference>
<feature type="region of interest" description="Disordered" evidence="5">
    <location>
        <begin position="1"/>
        <end position="22"/>
    </location>
</feature>
<evidence type="ECO:0000313" key="8">
    <source>
        <dbReference type="Proteomes" id="UP001499979"/>
    </source>
</evidence>
<dbReference type="SUPFAM" id="SSF50249">
    <property type="entry name" value="Nucleic acid-binding proteins"/>
    <property type="match status" value="1"/>
</dbReference>
<dbReference type="PROSITE" id="PS50926">
    <property type="entry name" value="TRAM"/>
    <property type="match status" value="1"/>
</dbReference>
<feature type="compositionally biased region" description="Basic residues" evidence="5">
    <location>
        <begin position="1"/>
        <end position="17"/>
    </location>
</feature>
<feature type="binding site" evidence="4">
    <location>
        <position position="267"/>
    </location>
    <ligand>
        <name>S-adenosyl-L-methionine</name>
        <dbReference type="ChEBI" id="CHEBI:59789"/>
    </ligand>
</feature>
<evidence type="ECO:0000256" key="2">
    <source>
        <dbReference type="ARBA" id="ARBA00022679"/>
    </source>
</evidence>
<dbReference type="InterPro" id="IPR030391">
    <property type="entry name" value="MeTrfase_TrmA_CS"/>
</dbReference>
<dbReference type="Gene3D" id="2.40.50.140">
    <property type="entry name" value="Nucleic acid-binding proteins"/>
    <property type="match status" value="1"/>
</dbReference>